<dbReference type="Gene3D" id="3.30.470.30">
    <property type="entry name" value="DNA ligase/mRNA capping enzyme"/>
    <property type="match status" value="1"/>
</dbReference>
<dbReference type="RefSeq" id="YP_010097678.1">
    <property type="nucleotide sequence ID" value="NC_055760.1"/>
</dbReference>
<keyword evidence="8" id="KW-1185">Reference proteome</keyword>
<keyword evidence="5" id="KW-0234">DNA repair</keyword>
<dbReference type="Pfam" id="PF01068">
    <property type="entry name" value="DNA_ligase_A_M"/>
    <property type="match status" value="1"/>
</dbReference>
<dbReference type="SUPFAM" id="SSF56091">
    <property type="entry name" value="DNA ligase/mRNA capping enzyme, catalytic domain"/>
    <property type="match status" value="1"/>
</dbReference>
<feature type="domain" description="ATP-dependent DNA ligase family profile" evidence="6">
    <location>
        <begin position="112"/>
        <end position="322"/>
    </location>
</feature>
<comment type="similarity">
    <text evidence="1">Belongs to the ATP-dependent DNA ligase family.</text>
</comment>
<dbReference type="Proteomes" id="UP000257554">
    <property type="component" value="Segment"/>
</dbReference>
<dbReference type="GO" id="GO:0005524">
    <property type="term" value="F:ATP binding"/>
    <property type="evidence" value="ECO:0007669"/>
    <property type="project" value="InterPro"/>
</dbReference>
<dbReference type="InterPro" id="IPR012310">
    <property type="entry name" value="DNA_ligase_ATP-dep_cent"/>
</dbReference>
<evidence type="ECO:0000259" key="6">
    <source>
        <dbReference type="Pfam" id="PF01068"/>
    </source>
</evidence>
<keyword evidence="3" id="KW-0235">DNA replication</keyword>
<dbReference type="GO" id="GO:0006310">
    <property type="term" value="P:DNA recombination"/>
    <property type="evidence" value="ECO:0007669"/>
    <property type="project" value="InterPro"/>
</dbReference>
<protein>
    <submittedName>
        <fullName evidence="7">Adenylation kDNA ligase-like protein</fullName>
    </submittedName>
</protein>
<dbReference type="InterPro" id="IPR050326">
    <property type="entry name" value="NAD_dep_DNA_ligaseB"/>
</dbReference>
<evidence type="ECO:0000313" key="8">
    <source>
        <dbReference type="Proteomes" id="UP000257554"/>
    </source>
</evidence>
<dbReference type="GO" id="GO:0003910">
    <property type="term" value="F:DNA ligase (ATP) activity"/>
    <property type="evidence" value="ECO:0007669"/>
    <property type="project" value="InterPro"/>
</dbReference>
<keyword evidence="4" id="KW-0227">DNA damage</keyword>
<accession>A0A345MT53</accession>
<dbReference type="GeneID" id="76971827"/>
<evidence type="ECO:0000256" key="1">
    <source>
        <dbReference type="ARBA" id="ARBA00007572"/>
    </source>
</evidence>
<sequence length="408" mass="47607">MFDTLYRKDSDGTIRYWKIDVPDVPFTGQGNGTVTIETGCLGGKPTITNVTTHRNPKDEAESRYRIKLKQGYKSLADVKDNTPLPVKGTELISYLQAYLPNNRTTADGSLLPMLAKVYDNTNNKLYKDADYLGQWKINGLRCFIRAVFDVSNLFEPIKFTFQSREGTYWTSLDNLSDYLRTIIPDSFIKRMIDENIILDGELYIPGFSISMLNHIIKDRTSAYNKFVQFWCYDMYIVDILQYERIYQLDTIFDKYVLDNIKTLDDHYNVKSLFNVLPYVDIYSDSEAEFFRDKFIDLGFEGLIMRNPMLEYEAGKRKMIKYKRHTDGVFKIIDIIPEGIKRPDIAKFICLNDINDTTFECKLSAPIDVQKECLRSKDKYINKTLFIEYGERSGVNQVPFHIKKVRFNE</sequence>
<proteinExistence type="inferred from homology"/>
<evidence type="ECO:0000313" key="7">
    <source>
        <dbReference type="EMBL" id="AXH74553.1"/>
    </source>
</evidence>
<dbReference type="GO" id="GO:0006260">
    <property type="term" value="P:DNA replication"/>
    <property type="evidence" value="ECO:0007669"/>
    <property type="project" value="UniProtKB-KW"/>
</dbReference>
<evidence type="ECO:0000256" key="4">
    <source>
        <dbReference type="ARBA" id="ARBA00022763"/>
    </source>
</evidence>
<evidence type="ECO:0000256" key="3">
    <source>
        <dbReference type="ARBA" id="ARBA00022705"/>
    </source>
</evidence>
<dbReference type="GO" id="GO:0006281">
    <property type="term" value="P:DNA repair"/>
    <property type="evidence" value="ECO:0007669"/>
    <property type="project" value="UniProtKB-KW"/>
</dbReference>
<dbReference type="PANTHER" id="PTHR47810:SF1">
    <property type="entry name" value="DNA LIGASE B"/>
    <property type="match status" value="1"/>
</dbReference>
<organism evidence="7 8">
    <name type="scientific">crAssphage sp. isolate ctbg_1</name>
    <dbReference type="NCBI Taxonomy" id="2989854"/>
    <lineage>
        <taxon>Viruses</taxon>
        <taxon>Duplodnaviria</taxon>
        <taxon>Heunggongvirae</taxon>
        <taxon>Uroviricota</taxon>
        <taxon>Caudoviricetes</taxon>
        <taxon>Crassvirales</taxon>
        <taxon>Intestiviridae</taxon>
        <taxon>Crudevirinae</taxon>
        <taxon>Whopevirus</taxon>
        <taxon>Whopevirus animalis</taxon>
    </lineage>
</organism>
<evidence type="ECO:0000256" key="2">
    <source>
        <dbReference type="ARBA" id="ARBA00022598"/>
    </source>
</evidence>
<name>A0A345MT53_9CAUD</name>
<dbReference type="PANTHER" id="PTHR47810">
    <property type="entry name" value="DNA LIGASE"/>
    <property type="match status" value="1"/>
</dbReference>
<reference evidence="7 8" key="1">
    <citation type="submission" date="2018-07" db="EMBL/GenBank/DDBJ databases">
        <title>Uncovering a Universe of Circular DNA Viruses in Animal Metagenomes.</title>
        <authorList>
            <person name="Tisza M."/>
            <person name="Buck C."/>
            <person name="Pastrana D."/>
            <person name="Welch N."/>
            <person name="Peretti A."/>
        </authorList>
    </citation>
    <scope>NUCLEOTIDE SEQUENCE [LARGE SCALE GENOMIC DNA]</scope>
    <source>
        <strain evidence="7">Ctbg_1</strain>
    </source>
</reference>
<keyword evidence="2 7" id="KW-0436">Ligase</keyword>
<dbReference type="PROSITE" id="PS00333">
    <property type="entry name" value="DNA_LIGASE_A2"/>
    <property type="match status" value="1"/>
</dbReference>
<dbReference type="EMBL" id="MH616963">
    <property type="protein sequence ID" value="AXH74553.1"/>
    <property type="molecule type" value="Genomic_DNA"/>
</dbReference>
<evidence type="ECO:0000256" key="5">
    <source>
        <dbReference type="ARBA" id="ARBA00023204"/>
    </source>
</evidence>
<dbReference type="InterPro" id="IPR016059">
    <property type="entry name" value="DNA_ligase_ATP-dep_CS"/>
</dbReference>